<evidence type="ECO:0000256" key="5">
    <source>
        <dbReference type="ARBA" id="ARBA00038121"/>
    </source>
</evidence>
<keyword evidence="1" id="KW-0808">Transferase</keyword>
<name>A0A382M0F8_9ZZZZ</name>
<dbReference type="InterPro" id="IPR006204">
    <property type="entry name" value="GHMP_kinase_N_dom"/>
</dbReference>
<dbReference type="GO" id="GO:0042352">
    <property type="term" value="P:GDP-L-fucose salvage"/>
    <property type="evidence" value="ECO:0007669"/>
    <property type="project" value="TreeGrafter"/>
</dbReference>
<keyword evidence="4" id="KW-0067">ATP-binding</keyword>
<dbReference type="Gene3D" id="3.30.230.120">
    <property type="match status" value="1"/>
</dbReference>
<accession>A0A382M0F8</accession>
<feature type="non-terminal residue" evidence="8">
    <location>
        <position position="1"/>
    </location>
</feature>
<proteinExistence type="inferred from homology"/>
<dbReference type="InterPro" id="IPR001174">
    <property type="entry name" value="HddA/FKP"/>
</dbReference>
<evidence type="ECO:0000256" key="1">
    <source>
        <dbReference type="ARBA" id="ARBA00022679"/>
    </source>
</evidence>
<evidence type="ECO:0000259" key="7">
    <source>
        <dbReference type="Pfam" id="PF08544"/>
    </source>
</evidence>
<dbReference type="EMBL" id="UINC01090413">
    <property type="protein sequence ID" value="SVC42336.1"/>
    <property type="molecule type" value="Genomic_DNA"/>
</dbReference>
<dbReference type="InterPro" id="IPR013750">
    <property type="entry name" value="GHMP_kinase_C_dom"/>
</dbReference>
<dbReference type="SUPFAM" id="SSF54211">
    <property type="entry name" value="Ribosomal protein S5 domain 2-like"/>
    <property type="match status" value="1"/>
</dbReference>
<dbReference type="PANTHER" id="PTHR32463:SF0">
    <property type="entry name" value="L-FUCOSE KINASE"/>
    <property type="match status" value="1"/>
</dbReference>
<dbReference type="AlphaFoldDB" id="A0A382M0F8"/>
<evidence type="ECO:0000259" key="6">
    <source>
        <dbReference type="Pfam" id="PF00288"/>
    </source>
</evidence>
<dbReference type="PRINTS" id="PR00960">
    <property type="entry name" value="LMBPPROTEIN"/>
</dbReference>
<dbReference type="InterPro" id="IPR052203">
    <property type="entry name" value="GHMP_Kinase-Related"/>
</dbReference>
<evidence type="ECO:0000313" key="8">
    <source>
        <dbReference type="EMBL" id="SVC42336.1"/>
    </source>
</evidence>
<comment type="similarity">
    <text evidence="5">Belongs to the GHMP kinase family.</text>
</comment>
<feature type="domain" description="GHMP kinase N-terminal" evidence="6">
    <location>
        <begin position="35"/>
        <end position="116"/>
    </location>
</feature>
<organism evidence="8">
    <name type="scientific">marine metagenome</name>
    <dbReference type="NCBI Taxonomy" id="408172"/>
    <lineage>
        <taxon>unclassified sequences</taxon>
        <taxon>metagenomes</taxon>
        <taxon>ecological metagenomes</taxon>
    </lineage>
</organism>
<dbReference type="GO" id="GO:0050201">
    <property type="term" value="F:fucokinase activity"/>
    <property type="evidence" value="ECO:0007669"/>
    <property type="project" value="TreeGrafter"/>
</dbReference>
<dbReference type="PANTHER" id="PTHR32463">
    <property type="entry name" value="L-FUCOSE KINASE"/>
    <property type="match status" value="1"/>
</dbReference>
<feature type="domain" description="GHMP kinase C-terminal" evidence="7">
    <location>
        <begin position="197"/>
        <end position="266"/>
    </location>
</feature>
<keyword evidence="3" id="KW-0418">Kinase</keyword>
<gene>
    <name evidence="8" type="ORF">METZ01_LOCUS295190</name>
</gene>
<evidence type="ECO:0000256" key="4">
    <source>
        <dbReference type="ARBA" id="ARBA00022840"/>
    </source>
</evidence>
<dbReference type="GO" id="GO:0005524">
    <property type="term" value="F:ATP binding"/>
    <property type="evidence" value="ECO:0007669"/>
    <property type="project" value="UniProtKB-KW"/>
</dbReference>
<evidence type="ECO:0008006" key="9">
    <source>
        <dbReference type="Google" id="ProtNLM"/>
    </source>
</evidence>
<keyword evidence="2" id="KW-0547">Nucleotide-binding</keyword>
<dbReference type="PIRSF" id="PIRSF036406">
    <property type="entry name" value="Hept_kin"/>
    <property type="match status" value="1"/>
</dbReference>
<evidence type="ECO:0000256" key="3">
    <source>
        <dbReference type="ARBA" id="ARBA00022777"/>
    </source>
</evidence>
<dbReference type="Pfam" id="PF00288">
    <property type="entry name" value="GHMP_kinases_N"/>
    <property type="match status" value="1"/>
</dbReference>
<dbReference type="InterPro" id="IPR036554">
    <property type="entry name" value="GHMP_kinase_C_sf"/>
</dbReference>
<evidence type="ECO:0000256" key="2">
    <source>
        <dbReference type="ARBA" id="ARBA00022741"/>
    </source>
</evidence>
<dbReference type="InterPro" id="IPR014606">
    <property type="entry name" value="Heptose_7-P_kinase"/>
</dbReference>
<reference evidence="8" key="1">
    <citation type="submission" date="2018-05" db="EMBL/GenBank/DDBJ databases">
        <authorList>
            <person name="Lanie J.A."/>
            <person name="Ng W.-L."/>
            <person name="Kazmierczak K.M."/>
            <person name="Andrzejewski T.M."/>
            <person name="Davidsen T.M."/>
            <person name="Wayne K.J."/>
            <person name="Tettelin H."/>
            <person name="Glass J.I."/>
            <person name="Rusch D."/>
            <person name="Podicherti R."/>
            <person name="Tsui H.-C.T."/>
            <person name="Winkler M.E."/>
        </authorList>
    </citation>
    <scope>NUCLEOTIDE SEQUENCE</scope>
</reference>
<dbReference type="InterPro" id="IPR020568">
    <property type="entry name" value="Ribosomal_Su5_D2-typ_SF"/>
</dbReference>
<sequence>SCRHLPPFFDHKHRIVYSKVESVKKIEEIQHPSVRAVLTTLGISAGLEIHHDGDLPARSGIGSSSSFTVGLINVINALKGQQTSKEDLAKRAIFIEQEVLKENVGSQDQILAAFGGFNRIDFNPDDSFNIAPVIINKELTNQLQDHMLIFFTGLSRFSSDIAKDKIENFKNHYKELTQIKEIVDEAMSILQSPSVPIESLGKLLHESWKLKRSLSAKVSTPYIDEIYEAGIKSGAIGGKILGAGGGGFILFFAKPENHKNIRSQLKDLVHVSFRFDNIGSKIVVYEPNGFK</sequence>
<dbReference type="SUPFAM" id="SSF55060">
    <property type="entry name" value="GHMP Kinase, C-terminal domain"/>
    <property type="match status" value="1"/>
</dbReference>
<protein>
    <recommendedName>
        <fullName evidence="9">GHMP kinase C-terminal domain-containing protein</fullName>
    </recommendedName>
</protein>
<dbReference type="Pfam" id="PF08544">
    <property type="entry name" value="GHMP_kinases_C"/>
    <property type="match status" value="1"/>
</dbReference>